<feature type="compositionally biased region" description="Basic residues" evidence="1">
    <location>
        <begin position="17"/>
        <end position="31"/>
    </location>
</feature>
<organism evidence="2 3">
    <name type="scientific">Heterorhabditis bacteriophora</name>
    <name type="common">Entomopathogenic nematode worm</name>
    <dbReference type="NCBI Taxonomy" id="37862"/>
    <lineage>
        <taxon>Eukaryota</taxon>
        <taxon>Metazoa</taxon>
        <taxon>Ecdysozoa</taxon>
        <taxon>Nematoda</taxon>
        <taxon>Chromadorea</taxon>
        <taxon>Rhabditida</taxon>
        <taxon>Rhabditina</taxon>
        <taxon>Rhabditomorpha</taxon>
        <taxon>Strongyloidea</taxon>
        <taxon>Heterorhabditidae</taxon>
        <taxon>Heterorhabditis</taxon>
    </lineage>
</organism>
<evidence type="ECO:0000313" key="2">
    <source>
        <dbReference type="Proteomes" id="UP000095283"/>
    </source>
</evidence>
<protein>
    <submittedName>
        <fullName evidence="3">Protein SDA1</fullName>
    </submittedName>
</protein>
<name>A0A1I7W9P6_HETBA</name>
<evidence type="ECO:0000256" key="1">
    <source>
        <dbReference type="SAM" id="MobiDB-lite"/>
    </source>
</evidence>
<accession>A0A1I7W9P6</accession>
<proteinExistence type="predicted"/>
<sequence>MASTDAQLLAPEEMKKREKGLRQRRKKKNKQRAMVMIMGENAIMEQKRKKDKHSKAVVDKGSSDALKSSTFFNKLQDTVQEELKEKTTRKKKVKSEVVLSGGSKFKL</sequence>
<dbReference type="WBParaSite" id="Hba_01381">
    <property type="protein sequence ID" value="Hba_01381"/>
    <property type="gene ID" value="Hba_01381"/>
</dbReference>
<dbReference type="AlphaFoldDB" id="A0A1I7W9P6"/>
<keyword evidence="2" id="KW-1185">Reference proteome</keyword>
<reference evidence="3" key="1">
    <citation type="submission" date="2016-11" db="UniProtKB">
        <authorList>
            <consortium name="WormBaseParasite"/>
        </authorList>
    </citation>
    <scope>IDENTIFICATION</scope>
</reference>
<evidence type="ECO:0000313" key="3">
    <source>
        <dbReference type="WBParaSite" id="Hba_01381"/>
    </source>
</evidence>
<dbReference type="Proteomes" id="UP000095283">
    <property type="component" value="Unplaced"/>
</dbReference>
<feature type="region of interest" description="Disordered" evidence="1">
    <location>
        <begin position="82"/>
        <end position="107"/>
    </location>
</feature>
<feature type="region of interest" description="Disordered" evidence="1">
    <location>
        <begin position="1"/>
        <end position="31"/>
    </location>
</feature>